<dbReference type="SUPFAM" id="SSF53850">
    <property type="entry name" value="Periplasmic binding protein-like II"/>
    <property type="match status" value="1"/>
</dbReference>
<dbReference type="SUPFAM" id="SSF46785">
    <property type="entry name" value="Winged helix' DNA-binding domain"/>
    <property type="match status" value="1"/>
</dbReference>
<protein>
    <submittedName>
        <fullName evidence="6">LysR family transcriptional regulator</fullName>
    </submittedName>
</protein>
<keyword evidence="4" id="KW-0804">Transcription</keyword>
<evidence type="ECO:0000256" key="1">
    <source>
        <dbReference type="ARBA" id="ARBA00009437"/>
    </source>
</evidence>
<keyword evidence="7" id="KW-1185">Reference proteome</keyword>
<evidence type="ECO:0000256" key="3">
    <source>
        <dbReference type="ARBA" id="ARBA00023125"/>
    </source>
</evidence>
<keyword evidence="2" id="KW-0805">Transcription regulation</keyword>
<evidence type="ECO:0000256" key="2">
    <source>
        <dbReference type="ARBA" id="ARBA00023015"/>
    </source>
</evidence>
<dbReference type="PROSITE" id="PS50931">
    <property type="entry name" value="HTH_LYSR"/>
    <property type="match status" value="1"/>
</dbReference>
<organism evidence="6 7">
    <name type="scientific">Actinomadura graeca</name>
    <dbReference type="NCBI Taxonomy" id="2750812"/>
    <lineage>
        <taxon>Bacteria</taxon>
        <taxon>Bacillati</taxon>
        <taxon>Actinomycetota</taxon>
        <taxon>Actinomycetes</taxon>
        <taxon>Streptosporangiales</taxon>
        <taxon>Thermomonosporaceae</taxon>
        <taxon>Actinomadura</taxon>
    </lineage>
</organism>
<accession>A0ABX8QY54</accession>
<dbReference type="PANTHER" id="PTHR30346:SF30">
    <property type="entry name" value="SMALL NEUTRAL PROTEASE REGULATORY PROTEIN"/>
    <property type="match status" value="1"/>
</dbReference>
<sequence length="316" mass="33924">MELEVRHLRMIDAISVDGSLTRAAARLGASQPALTTQLRRIEEAVGGALFHRTPQGMAPTPLGEAVLEHARTVLAGMDDLARAMRGLRDRPELRVGLLPTVLASFLGEAASAAVPDRPVDLTVVESRAEAINALVADELDLVSHVDYPGRECFVPEGVELIEIGREPVFVTVPPEIDHQGVVELSRLVEFTWLMDRFDGGEFVGHLRDVCASAGLRTPLIRTSALISAAQTVRRGDPVVTVVQALAGPGGMPGAAAEVRGSPLRLRHVLLSSSLSRAQAERISAELVLAYRRAVPGRCRVPGWFDRHDGWLGSASS</sequence>
<dbReference type="Gene3D" id="3.40.190.10">
    <property type="entry name" value="Periplasmic binding protein-like II"/>
    <property type="match status" value="2"/>
</dbReference>
<dbReference type="RefSeq" id="WP_231329445.1">
    <property type="nucleotide sequence ID" value="NZ_CP059572.1"/>
</dbReference>
<dbReference type="InterPro" id="IPR000847">
    <property type="entry name" value="LysR_HTH_N"/>
</dbReference>
<proteinExistence type="inferred from homology"/>
<reference evidence="6" key="1">
    <citation type="submission" date="2020-07" db="EMBL/GenBank/DDBJ databases">
        <authorList>
            <person name="Tarantini F.S."/>
            <person name="Hong K.W."/>
            <person name="Chan K.G."/>
        </authorList>
    </citation>
    <scope>NUCLEOTIDE SEQUENCE</scope>
    <source>
        <strain evidence="6">32-07</strain>
    </source>
</reference>
<dbReference type="PRINTS" id="PR00039">
    <property type="entry name" value="HTHLYSR"/>
</dbReference>
<dbReference type="Pfam" id="PF00126">
    <property type="entry name" value="HTH_1"/>
    <property type="match status" value="1"/>
</dbReference>
<dbReference type="InterPro" id="IPR036390">
    <property type="entry name" value="WH_DNA-bd_sf"/>
</dbReference>
<dbReference type="InterPro" id="IPR036388">
    <property type="entry name" value="WH-like_DNA-bd_sf"/>
</dbReference>
<feature type="domain" description="HTH lysR-type" evidence="5">
    <location>
        <begin position="1"/>
        <end position="60"/>
    </location>
</feature>
<evidence type="ECO:0000256" key="4">
    <source>
        <dbReference type="ARBA" id="ARBA00023163"/>
    </source>
</evidence>
<evidence type="ECO:0000313" key="6">
    <source>
        <dbReference type="EMBL" id="QXJ23774.1"/>
    </source>
</evidence>
<name>A0ABX8QY54_9ACTN</name>
<evidence type="ECO:0000259" key="5">
    <source>
        <dbReference type="PROSITE" id="PS50931"/>
    </source>
</evidence>
<evidence type="ECO:0000313" key="7">
    <source>
        <dbReference type="Proteomes" id="UP001049518"/>
    </source>
</evidence>
<dbReference type="EMBL" id="CP059572">
    <property type="protein sequence ID" value="QXJ23774.1"/>
    <property type="molecule type" value="Genomic_DNA"/>
</dbReference>
<dbReference type="PANTHER" id="PTHR30346">
    <property type="entry name" value="TRANSCRIPTIONAL DUAL REGULATOR HCAR-RELATED"/>
    <property type="match status" value="1"/>
</dbReference>
<dbReference type="Proteomes" id="UP001049518">
    <property type="component" value="Chromosome"/>
</dbReference>
<keyword evidence="3" id="KW-0238">DNA-binding</keyword>
<gene>
    <name evidence="6" type="ORF">AGRA3207_004975</name>
</gene>
<comment type="similarity">
    <text evidence="1">Belongs to the LysR transcriptional regulatory family.</text>
</comment>
<dbReference type="Gene3D" id="1.10.10.10">
    <property type="entry name" value="Winged helix-like DNA-binding domain superfamily/Winged helix DNA-binding domain"/>
    <property type="match status" value="1"/>
</dbReference>